<evidence type="ECO:0000313" key="11">
    <source>
        <dbReference type="Proteomes" id="UP000215361"/>
    </source>
</evidence>
<proteinExistence type="inferred from homology"/>
<feature type="domain" description="Acyl-CoA oxidase/dehydrogenase middle" evidence="7">
    <location>
        <begin position="112"/>
        <end position="206"/>
    </location>
</feature>
<dbReference type="RefSeq" id="WP_002840605.1">
    <property type="nucleotide sequence ID" value="NZ_CP054000.1"/>
</dbReference>
<evidence type="ECO:0000259" key="8">
    <source>
        <dbReference type="Pfam" id="PF02771"/>
    </source>
</evidence>
<dbReference type="InterPro" id="IPR046373">
    <property type="entry name" value="Acyl-CoA_Oxase/DH_mid-dom_sf"/>
</dbReference>
<comment type="similarity">
    <text evidence="2 5">Belongs to the acyl-CoA dehydrogenase family.</text>
</comment>
<evidence type="ECO:0000313" key="10">
    <source>
        <dbReference type="EMBL" id="QKH79523.1"/>
    </source>
</evidence>
<dbReference type="GO" id="GO:0003995">
    <property type="term" value="F:acyl-CoA dehydrogenase activity"/>
    <property type="evidence" value="ECO:0007669"/>
    <property type="project" value="TreeGrafter"/>
</dbReference>
<dbReference type="Gene3D" id="1.10.540.10">
    <property type="entry name" value="Acyl-CoA dehydrogenase/oxidase, N-terminal domain"/>
    <property type="match status" value="1"/>
</dbReference>
<evidence type="ECO:0000256" key="2">
    <source>
        <dbReference type="ARBA" id="ARBA00009347"/>
    </source>
</evidence>
<reference evidence="9" key="1">
    <citation type="journal article" date="2017" name="J. Clin. Microbiol.">
        <title>Finegoldia magna Isolated from Orthopedic Joint Implant-Associated Infections.</title>
        <authorList>
            <person name="Soderquist B."/>
            <person name="Bjorklund S."/>
            <person name="Hellmark B."/>
            <person name="Jensen A."/>
            <person name="Bruggemann H."/>
        </authorList>
    </citation>
    <scope>NUCLEOTIDE SEQUENCE</scope>
    <source>
        <strain evidence="9">08T492</strain>
    </source>
</reference>
<evidence type="ECO:0000256" key="1">
    <source>
        <dbReference type="ARBA" id="ARBA00001974"/>
    </source>
</evidence>
<evidence type="ECO:0000256" key="5">
    <source>
        <dbReference type="RuleBase" id="RU362125"/>
    </source>
</evidence>
<dbReference type="Proteomes" id="UP000215361">
    <property type="component" value="Unassembled WGS sequence"/>
</dbReference>
<dbReference type="Proteomes" id="UP000502899">
    <property type="component" value="Chromosome"/>
</dbReference>
<dbReference type="InterPro" id="IPR036250">
    <property type="entry name" value="AcylCo_DH-like_C"/>
</dbReference>
<evidence type="ECO:0000259" key="7">
    <source>
        <dbReference type="Pfam" id="PF02770"/>
    </source>
</evidence>
<dbReference type="SUPFAM" id="SSF47203">
    <property type="entry name" value="Acyl-CoA dehydrogenase C-terminal domain-like"/>
    <property type="match status" value="1"/>
</dbReference>
<dbReference type="PANTHER" id="PTHR43884">
    <property type="entry name" value="ACYL-COA DEHYDROGENASE"/>
    <property type="match status" value="1"/>
</dbReference>
<comment type="cofactor">
    <cofactor evidence="1 5">
        <name>FAD</name>
        <dbReference type="ChEBI" id="CHEBI:57692"/>
    </cofactor>
</comment>
<dbReference type="PANTHER" id="PTHR43884:SF12">
    <property type="entry name" value="ISOVALERYL-COA DEHYDROGENASE, MITOCHONDRIAL-RELATED"/>
    <property type="match status" value="1"/>
</dbReference>
<dbReference type="Gene3D" id="2.40.110.10">
    <property type="entry name" value="Butyryl-CoA Dehydrogenase, subunit A, domain 2"/>
    <property type="match status" value="1"/>
</dbReference>
<accession>A0A133N2Z1</accession>
<feature type="domain" description="Acyl-CoA dehydrogenase/oxidase C-terminal" evidence="6">
    <location>
        <begin position="253"/>
        <end position="355"/>
    </location>
</feature>
<name>A0A133N2Z1_FINMA</name>
<dbReference type="InterPro" id="IPR006091">
    <property type="entry name" value="Acyl-CoA_Oxase/DH_mid-dom"/>
</dbReference>
<dbReference type="EMBL" id="NDYI01000005">
    <property type="protein sequence ID" value="OXZ39444.1"/>
    <property type="molecule type" value="Genomic_DNA"/>
</dbReference>
<keyword evidence="5" id="KW-0560">Oxidoreductase</keyword>
<protein>
    <submittedName>
        <fullName evidence="9">Acyl-CoA dehydrogenase</fullName>
    </submittedName>
    <submittedName>
        <fullName evidence="10">Acyl-CoA/acyl-ACP dehydrogenase</fullName>
    </submittedName>
</protein>
<dbReference type="GO" id="GO:0050660">
    <property type="term" value="F:flavin adenine dinucleotide binding"/>
    <property type="evidence" value="ECO:0007669"/>
    <property type="project" value="InterPro"/>
</dbReference>
<dbReference type="SUPFAM" id="SSF56645">
    <property type="entry name" value="Acyl-CoA dehydrogenase NM domain-like"/>
    <property type="match status" value="1"/>
</dbReference>
<dbReference type="AlphaFoldDB" id="A0A133N2Z1"/>
<dbReference type="Pfam" id="PF02770">
    <property type="entry name" value="Acyl-CoA_dh_M"/>
    <property type="match status" value="1"/>
</dbReference>
<evidence type="ECO:0000256" key="4">
    <source>
        <dbReference type="ARBA" id="ARBA00022827"/>
    </source>
</evidence>
<keyword evidence="3 5" id="KW-0285">Flavoprotein</keyword>
<dbReference type="Gene3D" id="1.20.140.10">
    <property type="entry name" value="Butyryl-CoA Dehydrogenase, subunit A, domain 3"/>
    <property type="match status" value="1"/>
</dbReference>
<evidence type="ECO:0000313" key="12">
    <source>
        <dbReference type="Proteomes" id="UP000502899"/>
    </source>
</evidence>
<dbReference type="Pfam" id="PF02771">
    <property type="entry name" value="Acyl-CoA_dh_N"/>
    <property type="match status" value="1"/>
</dbReference>
<dbReference type="InterPro" id="IPR009100">
    <property type="entry name" value="AcylCoA_DH/oxidase_NM_dom_sf"/>
</dbReference>
<gene>
    <name evidence="9" type="ORF">B9N56_01650</name>
    <name evidence="10" type="ORF">FOC70_03770</name>
</gene>
<organism evidence="9 11">
    <name type="scientific">Finegoldia magna</name>
    <name type="common">Peptostreptococcus magnus</name>
    <dbReference type="NCBI Taxonomy" id="1260"/>
    <lineage>
        <taxon>Bacteria</taxon>
        <taxon>Bacillati</taxon>
        <taxon>Bacillota</taxon>
        <taxon>Tissierellia</taxon>
        <taxon>Tissierellales</taxon>
        <taxon>Peptoniphilaceae</taxon>
        <taxon>Finegoldia</taxon>
    </lineage>
</organism>
<dbReference type="InterPro" id="IPR013786">
    <property type="entry name" value="AcylCoA_DH/ox_N"/>
</dbReference>
<feature type="domain" description="Acyl-CoA dehydrogenase/oxidase N-terminal" evidence="8">
    <location>
        <begin position="3"/>
        <end position="106"/>
    </location>
</feature>
<evidence type="ECO:0000313" key="9">
    <source>
        <dbReference type="EMBL" id="OXZ39444.1"/>
    </source>
</evidence>
<evidence type="ECO:0000256" key="3">
    <source>
        <dbReference type="ARBA" id="ARBA00022630"/>
    </source>
</evidence>
<reference evidence="10 12" key="3">
    <citation type="submission" date="2020-05" db="EMBL/GenBank/DDBJ databases">
        <title>FDA dAtabase for Regulatory Grade micrObial Sequences (FDA-ARGOS): Supporting development and validation of Infectious Disease Dx tests.</title>
        <authorList>
            <person name="Pederson C."/>
            <person name="Tallon L."/>
            <person name="Sadzewicz L."/>
            <person name="Zhao X."/>
            <person name="Vavikolanu K."/>
            <person name="Mehta A."/>
            <person name="Aluvathingal J."/>
            <person name="Nadendla S."/>
            <person name="Myers T."/>
            <person name="Yan Y."/>
            <person name="Sichtig H."/>
        </authorList>
    </citation>
    <scope>NUCLEOTIDE SEQUENCE [LARGE SCALE GENOMIC DNA]</scope>
    <source>
        <strain evidence="10 12">FDAARGOS_764</strain>
    </source>
</reference>
<dbReference type="InterPro" id="IPR037069">
    <property type="entry name" value="AcylCoA_DH/ox_N_sf"/>
</dbReference>
<dbReference type="InterPro" id="IPR009075">
    <property type="entry name" value="AcylCo_DH/oxidase_C"/>
</dbReference>
<dbReference type="EMBL" id="CP054000">
    <property type="protein sequence ID" value="QKH79523.1"/>
    <property type="molecule type" value="Genomic_DNA"/>
</dbReference>
<dbReference type="Pfam" id="PF00441">
    <property type="entry name" value="Acyl-CoA_dh_1"/>
    <property type="match status" value="1"/>
</dbReference>
<reference evidence="11" key="2">
    <citation type="submission" date="2017-04" db="EMBL/GenBank/DDBJ databases">
        <title>Finegoldia magna isolated from orthopedic joint implant-associated infections.</title>
        <authorList>
            <person name="Bjorklund S."/>
            <person name="Bruggemann H."/>
            <person name="Jensen A."/>
            <person name="Hellmark B."/>
            <person name="Soderquist B."/>
        </authorList>
    </citation>
    <scope>NUCLEOTIDE SEQUENCE [LARGE SCALE GENOMIC DNA]</scope>
    <source>
        <strain evidence="11">08T492</strain>
    </source>
</reference>
<dbReference type="PIRSF" id="PIRSF016578">
    <property type="entry name" value="HsaA"/>
    <property type="match status" value="1"/>
</dbReference>
<evidence type="ECO:0000259" key="6">
    <source>
        <dbReference type="Pfam" id="PF00441"/>
    </source>
</evidence>
<sequence>MNFYEESRKFALEHVEPYAKRSDEEGRFPVESFEEMGKAGYFKLLIPEEMGGLGKTAVEHQQAVLAFAESNPTAGLCYMMHNVALMTVLTNGNEELKKKVVKDIVENNKFMALAYSEFGTGTHFYIPEIKVTKDGGKFVFNGTKSMVTSATHASYYLILTPSTEKEGDINNWLIPLEAEGLEFKMSHWKGIGMKGNVSCPMTMTDVKLDEVNRIGEEGSGVDQVFNVVAPYFILGLASVYTGLNLRLSKITNDYALKRKYPSGQCLANIETVQVHLAKIYANGMSAKALTELAARSLVDGEADAVCKIIAARVCAIENAIESSTLAMRVGGGKTYNCASEIQRLMRDAYAGQIMAPSLDVLNVWLGKAITGQPLL</sequence>
<keyword evidence="4 5" id="KW-0274">FAD</keyword>